<dbReference type="Proteomes" id="UP000290567">
    <property type="component" value="Unassembled WGS sequence"/>
</dbReference>
<protein>
    <submittedName>
        <fullName evidence="7">Beta-glucuronidase</fullName>
    </submittedName>
</protein>
<dbReference type="InterPro" id="IPR006103">
    <property type="entry name" value="Glyco_hydro_2_cat"/>
</dbReference>
<dbReference type="SUPFAM" id="SSF49303">
    <property type="entry name" value="beta-Galactosidase/glucuronidase domain"/>
    <property type="match status" value="1"/>
</dbReference>
<gene>
    <name evidence="7" type="ORF">NRIC_25310</name>
</gene>
<evidence type="ECO:0000256" key="2">
    <source>
        <dbReference type="ARBA" id="ARBA00022801"/>
    </source>
</evidence>
<dbReference type="InterPro" id="IPR013783">
    <property type="entry name" value="Ig-like_fold"/>
</dbReference>
<keyword evidence="3" id="KW-0326">Glycosidase</keyword>
<dbReference type="SUPFAM" id="SSF51445">
    <property type="entry name" value="(Trans)glycosidases"/>
    <property type="match status" value="1"/>
</dbReference>
<keyword evidence="2" id="KW-0378">Hydrolase</keyword>
<feature type="domain" description="Glycosyl hydrolases family 2 sugar binding" evidence="6">
    <location>
        <begin position="16"/>
        <end position="138"/>
    </location>
</feature>
<comment type="caution">
    <text evidence="7">The sequence shown here is derived from an EMBL/GenBank/DDBJ whole genome shotgun (WGS) entry which is preliminary data.</text>
</comment>
<evidence type="ECO:0000313" key="8">
    <source>
        <dbReference type="Proteomes" id="UP000290567"/>
    </source>
</evidence>
<dbReference type="PANTHER" id="PTHR42732:SF3">
    <property type="entry name" value="HYDROLASE"/>
    <property type="match status" value="1"/>
</dbReference>
<dbReference type="EMBL" id="BJCC01000021">
    <property type="protein sequence ID" value="GCF94640.1"/>
    <property type="molecule type" value="Genomic_DNA"/>
</dbReference>
<dbReference type="InterPro" id="IPR051913">
    <property type="entry name" value="GH2_Domain-Containing"/>
</dbReference>
<evidence type="ECO:0000313" key="7">
    <source>
        <dbReference type="EMBL" id="GCF94640.1"/>
    </source>
</evidence>
<name>A0A4P5P9P2_9ENTE</name>
<dbReference type="Pfam" id="PF02837">
    <property type="entry name" value="Glyco_hydro_2_N"/>
    <property type="match status" value="1"/>
</dbReference>
<dbReference type="Pfam" id="PF02836">
    <property type="entry name" value="Glyco_hydro_2_C"/>
    <property type="match status" value="1"/>
</dbReference>
<dbReference type="InterPro" id="IPR008979">
    <property type="entry name" value="Galactose-bd-like_sf"/>
</dbReference>
<evidence type="ECO:0000259" key="4">
    <source>
        <dbReference type="Pfam" id="PF00703"/>
    </source>
</evidence>
<evidence type="ECO:0000256" key="1">
    <source>
        <dbReference type="ARBA" id="ARBA00007401"/>
    </source>
</evidence>
<dbReference type="Gene3D" id="3.20.20.80">
    <property type="entry name" value="Glycosidases"/>
    <property type="match status" value="1"/>
</dbReference>
<comment type="similarity">
    <text evidence="1">Belongs to the glycosyl hydrolase 2 family.</text>
</comment>
<dbReference type="InterPro" id="IPR006102">
    <property type="entry name" value="Ig-like_GH2"/>
</dbReference>
<feature type="domain" description="Glycoside hydrolase family 2 catalytic" evidence="5">
    <location>
        <begin position="283"/>
        <end position="567"/>
    </location>
</feature>
<dbReference type="OrthoDB" id="9762066at2"/>
<dbReference type="Gene3D" id="2.60.120.260">
    <property type="entry name" value="Galactose-binding domain-like"/>
    <property type="match status" value="1"/>
</dbReference>
<organism evidence="7 8">
    <name type="scientific">Enterococcus florum</name>
    <dbReference type="NCBI Taxonomy" id="2480627"/>
    <lineage>
        <taxon>Bacteria</taxon>
        <taxon>Bacillati</taxon>
        <taxon>Bacillota</taxon>
        <taxon>Bacilli</taxon>
        <taxon>Lactobacillales</taxon>
        <taxon>Enterococcaceae</taxon>
        <taxon>Enterococcus</taxon>
    </lineage>
</organism>
<evidence type="ECO:0000259" key="5">
    <source>
        <dbReference type="Pfam" id="PF02836"/>
    </source>
</evidence>
<accession>A0A4P5P9P2</accession>
<sequence>MDFYPRPQFEREKWLDLDGIWSFDFDDQRIGIEKKWYEAHEYSKEIKVPFVYQSGESGINSQETHDCVWYNKVITLADVEAPRILLHFGASDYYTKVWVNNQYCGDHQGGHTPFSFDISHQLAADGQVKIDVCVTDRSTDEELPRGKQNFKGKSEGIFYTGTTGIWQSVWLEFTEKEYIDSVHYKTDTITNKVTIAAKIQADDGAKLGIKIARENEVLVENVATIKNNCLNIDFEIPDFNDHHYGFWWSPEQPNLYDVEFTLLVEDRVVDRVGSYFGMRTISIEHQLICLNHMPFYTKSVLYQGYYPNSLMTAKSDEELRRDVELIKEMGFNSVRLHQKYENPRFLYWCDKLGLMVWGEAPNAYSFSPVSAEGLLQEWLQVVNRDINHPSICIWVPLNESWGIPKIKNSLEQQSFANTMYYLTKALDSTRLVLSNDGWEHTISDICTIHDYDADLERLADRYDSLESILAGPQERRIYVDGYEYQQEPMILSEFGGIAFEEAGIGEEAWGYSGASSSQEFEEKVLAILSTVQASELLQGYCYTQFNDLEQEVNGLLTMEREPKLNIASLARVNQSR</sequence>
<dbReference type="GO" id="GO:0005975">
    <property type="term" value="P:carbohydrate metabolic process"/>
    <property type="evidence" value="ECO:0007669"/>
    <property type="project" value="InterPro"/>
</dbReference>
<dbReference type="SUPFAM" id="SSF49785">
    <property type="entry name" value="Galactose-binding domain-like"/>
    <property type="match status" value="1"/>
</dbReference>
<dbReference type="InterPro" id="IPR017853">
    <property type="entry name" value="GH"/>
</dbReference>
<reference evidence="8" key="1">
    <citation type="submission" date="2019-02" db="EMBL/GenBank/DDBJ databases">
        <title>Draft genome sequence of Enterococcus sp. Gos25-1.</title>
        <authorList>
            <person name="Tanaka N."/>
            <person name="Shiwa Y."/>
            <person name="Fujita N."/>
        </authorList>
    </citation>
    <scope>NUCLEOTIDE SEQUENCE [LARGE SCALE GENOMIC DNA]</scope>
    <source>
        <strain evidence="8">Gos25-1</strain>
    </source>
</reference>
<feature type="domain" description="Glycoside hydrolase family 2 immunoglobulin-like beta-sandwich" evidence="4">
    <location>
        <begin position="178"/>
        <end position="279"/>
    </location>
</feature>
<dbReference type="AlphaFoldDB" id="A0A4P5P9P2"/>
<dbReference type="PANTHER" id="PTHR42732">
    <property type="entry name" value="BETA-GALACTOSIDASE"/>
    <property type="match status" value="1"/>
</dbReference>
<evidence type="ECO:0000259" key="6">
    <source>
        <dbReference type="Pfam" id="PF02837"/>
    </source>
</evidence>
<keyword evidence="8" id="KW-1185">Reference proteome</keyword>
<evidence type="ECO:0000256" key="3">
    <source>
        <dbReference type="ARBA" id="ARBA00023295"/>
    </source>
</evidence>
<dbReference type="InterPro" id="IPR036156">
    <property type="entry name" value="Beta-gal/glucu_dom_sf"/>
</dbReference>
<proteinExistence type="inferred from homology"/>
<dbReference type="Gene3D" id="2.60.40.10">
    <property type="entry name" value="Immunoglobulins"/>
    <property type="match status" value="1"/>
</dbReference>
<dbReference type="GO" id="GO:0004553">
    <property type="term" value="F:hydrolase activity, hydrolyzing O-glycosyl compounds"/>
    <property type="evidence" value="ECO:0007669"/>
    <property type="project" value="InterPro"/>
</dbReference>
<dbReference type="Pfam" id="PF00703">
    <property type="entry name" value="Glyco_hydro_2"/>
    <property type="match status" value="1"/>
</dbReference>
<dbReference type="RefSeq" id="WP_146623056.1">
    <property type="nucleotide sequence ID" value="NZ_BJCC01000021.1"/>
</dbReference>
<dbReference type="InterPro" id="IPR006104">
    <property type="entry name" value="Glyco_hydro_2_N"/>
</dbReference>